<dbReference type="Proteomes" id="UP000002630">
    <property type="component" value="Linkage Group LG26"/>
</dbReference>
<dbReference type="Gene3D" id="1.25.10.10">
    <property type="entry name" value="Leucine-rich Repeat Variant"/>
    <property type="match status" value="1"/>
</dbReference>
<dbReference type="InParanoid" id="D7FV62"/>
<protein>
    <submittedName>
        <fullName evidence="1">Uncharacterized protein</fullName>
    </submittedName>
</protein>
<dbReference type="InterPro" id="IPR016024">
    <property type="entry name" value="ARM-type_fold"/>
</dbReference>
<sequence length="671" mass="73896">MDFSSTHAALRSLKRRPTTSDALKNLAEKLEGPFAGDGKGLGDDTQDVEQDVLELLGTEEWEGVSVGFLLAKSLVDNKGQALSPSFLRSLLAHCDQHLEHAEPRVRSLVASTLGALTRADDESSSGCTGLAAYEFFRKRLSGAISKNFERTTETITDVISGAENVAVDDTSGWKALETSFLALKEFVDAVGRPFIDGGHLNDETVGYIVSGATVHINRHVREASYQIIRSILDACGTLSGSNAPQQGDKLAHTFAEACAVGMQDNWSQVRYAASVANRSLLKALSPADREQFYPRLLPRMCLNRYYLADGVKLFSQETWRMFMGEEGREMVGKYAQDVTDYYCMASELDNHCVRESACHSIAEMAEKVAPQYLATHVDRLLKALLVCFFDESWPVRDAACVASGRFAGAYPEECRPSLEKLYERWFRHVGDPIWSVRDDSATALGAVCKAYGEEAYDKVSAWVTENLPRAKQQGAESAEQHRRKHNDAKAHTGNQVFSCGSLAPKLRKGGCSDCQVTRPSEPWEFSDGAVYLVRELCFANPEVGVTFFEELADVARLTHFVQADCLRETIWKQLPAMGEAVGKNVFKRHLDVFLKPLFDTLSRITTSQLARHAAASCVRQLSKFIGPSIFRGRLTDSQREIMDAEVQLGGPPGPSAGLMGMTKAPWATMAS</sequence>
<dbReference type="OMA" id="SCDNALT"/>
<proteinExistence type="predicted"/>
<name>D7FV62_ECTSI</name>
<gene>
    <name evidence="1" type="ORF">Esi_0289_0024</name>
</gene>
<keyword evidence="2" id="KW-1185">Reference proteome</keyword>
<evidence type="ECO:0000313" key="2">
    <source>
        <dbReference type="Proteomes" id="UP000002630"/>
    </source>
</evidence>
<dbReference type="AlphaFoldDB" id="D7FV62"/>
<dbReference type="STRING" id="2880.D7FV62"/>
<dbReference type="SUPFAM" id="SSF48371">
    <property type="entry name" value="ARM repeat"/>
    <property type="match status" value="1"/>
</dbReference>
<dbReference type="EMBL" id="FN649751">
    <property type="protein sequence ID" value="CBJ31868.1"/>
    <property type="molecule type" value="Genomic_DNA"/>
</dbReference>
<dbReference type="OrthoDB" id="414039at2759"/>
<dbReference type="EMBL" id="FN648474">
    <property type="protein sequence ID" value="CBJ31868.1"/>
    <property type="molecule type" value="Genomic_DNA"/>
</dbReference>
<dbReference type="eggNOG" id="ENOG502QSBS">
    <property type="taxonomic scope" value="Eukaryota"/>
</dbReference>
<evidence type="ECO:0000313" key="1">
    <source>
        <dbReference type="EMBL" id="CBJ31868.1"/>
    </source>
</evidence>
<dbReference type="InterPro" id="IPR011989">
    <property type="entry name" value="ARM-like"/>
</dbReference>
<accession>D7FV62</accession>
<organism evidence="1 2">
    <name type="scientific">Ectocarpus siliculosus</name>
    <name type="common">Brown alga</name>
    <name type="synonym">Conferva siliculosa</name>
    <dbReference type="NCBI Taxonomy" id="2880"/>
    <lineage>
        <taxon>Eukaryota</taxon>
        <taxon>Sar</taxon>
        <taxon>Stramenopiles</taxon>
        <taxon>Ochrophyta</taxon>
        <taxon>PX clade</taxon>
        <taxon>Phaeophyceae</taxon>
        <taxon>Ectocarpales</taxon>
        <taxon>Ectocarpaceae</taxon>
        <taxon>Ectocarpus</taxon>
    </lineage>
</organism>
<reference evidence="1 2" key="1">
    <citation type="journal article" date="2010" name="Nature">
        <title>The Ectocarpus genome and the independent evolution of multicellularity in brown algae.</title>
        <authorList>
            <person name="Cock J.M."/>
            <person name="Sterck L."/>
            <person name="Rouze P."/>
            <person name="Scornet D."/>
            <person name="Allen A.E."/>
            <person name="Amoutzias G."/>
            <person name="Anthouard V."/>
            <person name="Artiguenave F."/>
            <person name="Aury J.M."/>
            <person name="Badger J.H."/>
            <person name="Beszteri B."/>
            <person name="Billiau K."/>
            <person name="Bonnet E."/>
            <person name="Bothwell J.H."/>
            <person name="Bowler C."/>
            <person name="Boyen C."/>
            <person name="Brownlee C."/>
            <person name="Carrano C.J."/>
            <person name="Charrier B."/>
            <person name="Cho G.Y."/>
            <person name="Coelho S.M."/>
            <person name="Collen J."/>
            <person name="Corre E."/>
            <person name="Da Silva C."/>
            <person name="Delage L."/>
            <person name="Delaroque N."/>
            <person name="Dittami S.M."/>
            <person name="Doulbeau S."/>
            <person name="Elias M."/>
            <person name="Farnham G."/>
            <person name="Gachon C.M."/>
            <person name="Gschloessl B."/>
            <person name="Heesch S."/>
            <person name="Jabbari K."/>
            <person name="Jubin C."/>
            <person name="Kawai H."/>
            <person name="Kimura K."/>
            <person name="Kloareg B."/>
            <person name="Kupper F.C."/>
            <person name="Lang D."/>
            <person name="Le Bail A."/>
            <person name="Leblanc C."/>
            <person name="Lerouge P."/>
            <person name="Lohr M."/>
            <person name="Lopez P.J."/>
            <person name="Martens C."/>
            <person name="Maumus F."/>
            <person name="Michel G."/>
            <person name="Miranda-Saavedra D."/>
            <person name="Morales J."/>
            <person name="Moreau H."/>
            <person name="Motomura T."/>
            <person name="Nagasato C."/>
            <person name="Napoli C.A."/>
            <person name="Nelson D.R."/>
            <person name="Nyvall-Collen P."/>
            <person name="Peters A.F."/>
            <person name="Pommier C."/>
            <person name="Potin P."/>
            <person name="Poulain J."/>
            <person name="Quesneville H."/>
            <person name="Read B."/>
            <person name="Rensing S.A."/>
            <person name="Ritter A."/>
            <person name="Rousvoal S."/>
            <person name="Samanta M."/>
            <person name="Samson G."/>
            <person name="Schroeder D.C."/>
            <person name="Segurens B."/>
            <person name="Strittmatter M."/>
            <person name="Tonon T."/>
            <person name="Tregear J.W."/>
            <person name="Valentin K."/>
            <person name="von Dassow P."/>
            <person name="Yamagishi T."/>
            <person name="Van de Peer Y."/>
            <person name="Wincker P."/>
        </authorList>
    </citation>
    <scope>NUCLEOTIDE SEQUENCE [LARGE SCALE GENOMIC DNA]</scope>
    <source>
        <strain evidence="2">Ec32 / CCAP1310/4</strain>
    </source>
</reference>